<dbReference type="Proteomes" id="UP000321234">
    <property type="component" value="Unassembled WGS sequence"/>
</dbReference>
<dbReference type="SUPFAM" id="SSF100950">
    <property type="entry name" value="NagB/RpiA/CoA transferase-like"/>
    <property type="match status" value="1"/>
</dbReference>
<dbReference type="PANTHER" id="PTHR34294:SF1">
    <property type="entry name" value="TRANSCRIPTIONAL REGULATOR LSRR"/>
    <property type="match status" value="1"/>
</dbReference>
<dbReference type="GO" id="GO:0030246">
    <property type="term" value="F:carbohydrate binding"/>
    <property type="evidence" value="ECO:0007669"/>
    <property type="project" value="InterPro"/>
</dbReference>
<name>A0A5C8ZM36_9ACTN</name>
<dbReference type="GO" id="GO:0003677">
    <property type="term" value="F:DNA binding"/>
    <property type="evidence" value="ECO:0007669"/>
    <property type="project" value="UniProtKB-KW"/>
</dbReference>
<protein>
    <submittedName>
        <fullName evidence="6">Transcriptional regulator</fullName>
    </submittedName>
</protein>
<comment type="similarity">
    <text evidence="1">Belongs to the SorC transcriptional regulatory family.</text>
</comment>
<evidence type="ECO:0000313" key="7">
    <source>
        <dbReference type="Proteomes" id="UP000321234"/>
    </source>
</evidence>
<sequence length="301" mass="31689">MEAIASEEGVSRSTVSRLLETARAAGIVSIQVVPVHGRASVVEQEIAHRHGVSTRVVPLPDGVGAVERLHLVARTAGRVLDSAVAAGMIVGVAWGTTTSAVSEHLLARPLADVQVVQLNGAMNTLSSGVGYGTDVLGRFAAAWDAQVHHFPVPAFFDHVETRQAMWRERSVQRVLRLQHAADVALFGIGAFGGAVPSRVWAEGYLTGPDRAALTATAVGDVCTVFLRADGSWEGLPLNARSSGPVPPVLRRIPRRICAVADEAKVPGLLAALAAGLVTDLVLDERAARELLSARAVTRRAL</sequence>
<dbReference type="Gene3D" id="3.40.50.1360">
    <property type="match status" value="1"/>
</dbReference>
<dbReference type="InterPro" id="IPR007324">
    <property type="entry name" value="Sugar-bd_dom_put"/>
</dbReference>
<keyword evidence="4" id="KW-0804">Transcription</keyword>
<evidence type="ECO:0000256" key="1">
    <source>
        <dbReference type="ARBA" id="ARBA00010466"/>
    </source>
</evidence>
<dbReference type="OrthoDB" id="186585at2"/>
<dbReference type="PANTHER" id="PTHR34294">
    <property type="entry name" value="TRANSCRIPTIONAL REGULATOR-RELATED"/>
    <property type="match status" value="1"/>
</dbReference>
<accession>A0A5C8ZM36</accession>
<reference evidence="6 7" key="1">
    <citation type="submission" date="2019-07" db="EMBL/GenBank/DDBJ databases">
        <title>Quadrisphaera sp. strain DD2A genome sequencing and assembly.</title>
        <authorList>
            <person name="Kim I."/>
        </authorList>
    </citation>
    <scope>NUCLEOTIDE SEQUENCE [LARGE SCALE GENOMIC DNA]</scope>
    <source>
        <strain evidence="6 7">DD2A</strain>
    </source>
</reference>
<proteinExistence type="inferred from homology"/>
<feature type="domain" description="Sugar-binding" evidence="5">
    <location>
        <begin position="42"/>
        <end position="292"/>
    </location>
</feature>
<gene>
    <name evidence="6" type="ORF">FMM08_00920</name>
</gene>
<evidence type="ECO:0000256" key="3">
    <source>
        <dbReference type="ARBA" id="ARBA00023125"/>
    </source>
</evidence>
<keyword evidence="3" id="KW-0238">DNA-binding</keyword>
<evidence type="ECO:0000259" key="5">
    <source>
        <dbReference type="Pfam" id="PF04198"/>
    </source>
</evidence>
<evidence type="ECO:0000256" key="2">
    <source>
        <dbReference type="ARBA" id="ARBA00023015"/>
    </source>
</evidence>
<organism evidence="6 7">
    <name type="scientific">Quadrisphaera setariae</name>
    <dbReference type="NCBI Taxonomy" id="2593304"/>
    <lineage>
        <taxon>Bacteria</taxon>
        <taxon>Bacillati</taxon>
        <taxon>Actinomycetota</taxon>
        <taxon>Actinomycetes</taxon>
        <taxon>Kineosporiales</taxon>
        <taxon>Kineosporiaceae</taxon>
        <taxon>Quadrisphaera</taxon>
    </lineage>
</organism>
<dbReference type="Pfam" id="PF04198">
    <property type="entry name" value="Sugar-bind"/>
    <property type="match status" value="1"/>
</dbReference>
<dbReference type="EMBL" id="VKAC01000001">
    <property type="protein sequence ID" value="TXR58219.1"/>
    <property type="molecule type" value="Genomic_DNA"/>
</dbReference>
<dbReference type="AlphaFoldDB" id="A0A5C8ZM36"/>
<evidence type="ECO:0000313" key="6">
    <source>
        <dbReference type="EMBL" id="TXR58219.1"/>
    </source>
</evidence>
<comment type="caution">
    <text evidence="6">The sequence shown here is derived from an EMBL/GenBank/DDBJ whole genome shotgun (WGS) entry which is preliminary data.</text>
</comment>
<dbReference type="InterPro" id="IPR051054">
    <property type="entry name" value="SorC_transcr_regulators"/>
</dbReference>
<evidence type="ECO:0000256" key="4">
    <source>
        <dbReference type="ARBA" id="ARBA00023163"/>
    </source>
</evidence>
<keyword evidence="2" id="KW-0805">Transcription regulation</keyword>
<keyword evidence="7" id="KW-1185">Reference proteome</keyword>
<dbReference type="Gene3D" id="1.10.10.60">
    <property type="entry name" value="Homeodomain-like"/>
    <property type="match status" value="1"/>
</dbReference>
<dbReference type="InterPro" id="IPR037171">
    <property type="entry name" value="NagB/RpiA_transferase-like"/>
</dbReference>